<dbReference type="Pfam" id="PF21784">
    <property type="entry name" value="Bflower"/>
    <property type="match status" value="1"/>
</dbReference>
<feature type="domain" description="4-fold beta flower" evidence="1">
    <location>
        <begin position="15"/>
        <end position="67"/>
    </location>
</feature>
<name>A0A376P4U4_ECOLX</name>
<evidence type="ECO:0000313" key="3">
    <source>
        <dbReference type="Proteomes" id="UP000254428"/>
    </source>
</evidence>
<evidence type="ECO:0000259" key="1">
    <source>
        <dbReference type="Pfam" id="PF21784"/>
    </source>
</evidence>
<reference evidence="2 3" key="1">
    <citation type="submission" date="2018-06" db="EMBL/GenBank/DDBJ databases">
        <authorList>
            <consortium name="Pathogen Informatics"/>
            <person name="Doyle S."/>
        </authorList>
    </citation>
    <scope>NUCLEOTIDE SEQUENCE [LARGE SCALE GENOMIC DNA]</scope>
    <source>
        <strain evidence="2 3">NCTC11341</strain>
    </source>
</reference>
<organism evidence="2 3">
    <name type="scientific">Escherichia coli</name>
    <dbReference type="NCBI Taxonomy" id="562"/>
    <lineage>
        <taxon>Bacteria</taxon>
        <taxon>Pseudomonadati</taxon>
        <taxon>Pseudomonadota</taxon>
        <taxon>Gammaproteobacteria</taxon>
        <taxon>Enterobacterales</taxon>
        <taxon>Enterobacteriaceae</taxon>
        <taxon>Escherichia</taxon>
    </lineage>
</organism>
<protein>
    <recommendedName>
        <fullName evidence="1">4-fold beta flower domain-containing protein</fullName>
    </recommendedName>
</protein>
<dbReference type="AlphaFoldDB" id="A0A376P4U4"/>
<evidence type="ECO:0000313" key="2">
    <source>
        <dbReference type="EMBL" id="STH73525.1"/>
    </source>
</evidence>
<sequence>MINESSPFPDNEIISFYDCTGMSIFYLHSDGESFYHYDGTPLAYLYNNEYMVSYSGQYLGWLYNGVL</sequence>
<proteinExistence type="predicted"/>
<dbReference type="InterPro" id="IPR048911">
    <property type="entry name" value="Bflower"/>
</dbReference>
<gene>
    <name evidence="2" type="ORF">NCTC11341_05240</name>
</gene>
<accession>A0A376P4U4</accession>
<dbReference type="Proteomes" id="UP000254428">
    <property type="component" value="Unassembled WGS sequence"/>
</dbReference>
<dbReference type="EMBL" id="UGBT01000002">
    <property type="protein sequence ID" value="STH73525.1"/>
    <property type="molecule type" value="Genomic_DNA"/>
</dbReference>